<sequence length="276" mass="31764">MIAYAVVIGLLLVYVGYTFFDQLYQSALIINPRTLQTQDQALHLKKRIQGVSKELGLSDFSLANRSDIELKRLSQLKGKIVDRATIYLKVAKDHEEKLTKKEYEGALSQVSRSKFPQRTQFVRIHLNLLYKGQRTFVLVGDERVDYSPANMRPSSIKIQYRQDYHPLASNAKQIWASVPEFDIHQLTIGSRSYGPSAFSNDTNMDIMDDSNETNISYHVDWQQPDIFRDIVGLDFIHVTEFEVPKNASRVDVYVQQDQPHVSEQLTYELKSQSFAP</sequence>
<reference evidence="1 2" key="1">
    <citation type="journal article" date="2013" name="Genome Announc.">
        <title>Genome Sequence of Sporolactobacillus laevolacticus DSM442, an Efficient Polymer-Grade D-Lactate Producer from Agricultural Waste Cottonseed as a Nitrogen Source.</title>
        <authorList>
            <person name="Wang H."/>
            <person name="Wang L."/>
            <person name="Ju J."/>
            <person name="Yu B."/>
            <person name="Ma Y."/>
        </authorList>
    </citation>
    <scope>NUCLEOTIDE SEQUENCE [LARGE SCALE GENOMIC DNA]</scope>
    <source>
        <strain evidence="1 2">DSM 442</strain>
    </source>
</reference>
<dbReference type="OrthoDB" id="2823993at2"/>
<dbReference type="Proteomes" id="UP000018296">
    <property type="component" value="Unassembled WGS sequence"/>
</dbReference>
<accession>V6IW44</accession>
<protein>
    <submittedName>
        <fullName evidence="1">Uncharacterized protein</fullName>
    </submittedName>
</protein>
<organism evidence="1 2">
    <name type="scientific">Sporolactobacillus laevolacticus DSM 442</name>
    <dbReference type="NCBI Taxonomy" id="1395513"/>
    <lineage>
        <taxon>Bacteria</taxon>
        <taxon>Bacillati</taxon>
        <taxon>Bacillota</taxon>
        <taxon>Bacilli</taxon>
        <taxon>Bacillales</taxon>
        <taxon>Sporolactobacillaceae</taxon>
        <taxon>Sporolactobacillus</taxon>
    </lineage>
</organism>
<gene>
    <name evidence="1" type="ORF">P343_12440</name>
</gene>
<dbReference type="PATRIC" id="fig|1395513.3.peg.2523"/>
<keyword evidence="2" id="KW-1185">Reference proteome</keyword>
<evidence type="ECO:0000313" key="2">
    <source>
        <dbReference type="Proteomes" id="UP000018296"/>
    </source>
</evidence>
<evidence type="ECO:0000313" key="1">
    <source>
        <dbReference type="EMBL" id="EST11400.1"/>
    </source>
</evidence>
<dbReference type="EMBL" id="AWTC01000012">
    <property type="protein sequence ID" value="EST11400.1"/>
    <property type="molecule type" value="Genomic_DNA"/>
</dbReference>
<comment type="caution">
    <text evidence="1">The sequence shown here is derived from an EMBL/GenBank/DDBJ whole genome shotgun (WGS) entry which is preliminary data.</text>
</comment>
<dbReference type="AlphaFoldDB" id="V6IW44"/>
<name>V6IW44_9BACL</name>
<dbReference type="RefSeq" id="WP_023510730.1">
    <property type="nucleotide sequence ID" value="NZ_AWTC01000012.1"/>
</dbReference>
<proteinExistence type="predicted"/>